<dbReference type="CDD" id="cd07043">
    <property type="entry name" value="STAS_anti-anti-sigma_factors"/>
    <property type="match status" value="1"/>
</dbReference>
<reference evidence="2" key="1">
    <citation type="submission" date="2012-12" db="EMBL/GenBank/DDBJ databases">
        <authorList>
            <person name="Pethick F.E."/>
            <person name="MacFadyen A.C."/>
            <person name="Tang Z."/>
            <person name="Sangal V."/>
            <person name="Tze-Tze L."/>
            <person name="Chu J."/>
            <person name="Guo M."/>
            <person name="Kirby R."/>
            <person name="Hoskisson P.A."/>
            <person name="Herron P.R."/>
            <person name="Hunter I.S."/>
        </authorList>
    </citation>
    <scope>NUCLEOTIDE SEQUENCE</scope>
    <source>
        <strain evidence="2">ATCC 10970</strain>
    </source>
</reference>
<evidence type="ECO:0000313" key="2">
    <source>
        <dbReference type="EMBL" id="QST85130.1"/>
    </source>
</evidence>
<feature type="domain" description="STAS" evidence="1">
    <location>
        <begin position="38"/>
        <end position="105"/>
    </location>
</feature>
<dbReference type="AlphaFoldDB" id="A0A8A1UYF3"/>
<dbReference type="RefSeq" id="WP_078586938.1">
    <property type="nucleotide sequence ID" value="NZ_CP048261.1"/>
</dbReference>
<dbReference type="InterPro" id="IPR002645">
    <property type="entry name" value="STAS_dom"/>
</dbReference>
<dbReference type="EMBL" id="CP048261">
    <property type="protein sequence ID" value="QST85130.1"/>
    <property type="molecule type" value="Genomic_DNA"/>
</dbReference>
<dbReference type="Pfam" id="PF01740">
    <property type="entry name" value="STAS"/>
    <property type="match status" value="1"/>
</dbReference>
<dbReference type="SUPFAM" id="SSF52091">
    <property type="entry name" value="SpoIIaa-like"/>
    <property type="match status" value="1"/>
</dbReference>
<reference evidence="2" key="2">
    <citation type="submission" date="2020-01" db="EMBL/GenBank/DDBJ databases">
        <authorList>
            <person name="Algora L."/>
            <person name="Schniete J.K."/>
            <person name="MacFadyen A."/>
            <person name="Hoskisson P.A."/>
            <person name="Hunter I.S."/>
            <person name="Herron P.R."/>
        </authorList>
    </citation>
    <scope>NUCLEOTIDE SEQUENCE</scope>
    <source>
        <strain evidence="2">ATCC 10970</strain>
    </source>
</reference>
<dbReference type="PROSITE" id="PS50801">
    <property type="entry name" value="STAS"/>
    <property type="match status" value="1"/>
</dbReference>
<dbReference type="Gene3D" id="3.30.750.24">
    <property type="entry name" value="STAS domain"/>
    <property type="match status" value="1"/>
</dbReference>
<dbReference type="Proteomes" id="UP000011074">
    <property type="component" value="Chromosome"/>
</dbReference>
<reference evidence="2" key="3">
    <citation type="journal article" date="2021" name="bioRxiv">
        <title>Bilateral symmetry of linear streptomycete chromosomes.</title>
        <authorList>
            <person name="Algora-Gallardo L."/>
            <person name="Schniete J.K."/>
            <person name="Mark D.R."/>
            <person name="Hunter I.S."/>
            <person name="Herron P.R."/>
        </authorList>
    </citation>
    <scope>NUCLEOTIDE SEQUENCE</scope>
    <source>
        <strain evidence="2">ATCC 10970</strain>
    </source>
</reference>
<accession>A0A8A1UYF3</accession>
<proteinExistence type="predicted"/>
<protein>
    <submittedName>
        <fullName evidence="2">STAS domain-containing protein</fullName>
    </submittedName>
</protein>
<evidence type="ECO:0000313" key="3">
    <source>
        <dbReference type="Proteomes" id="UP000011074"/>
    </source>
</evidence>
<evidence type="ECO:0000259" key="1">
    <source>
        <dbReference type="PROSITE" id="PS50801"/>
    </source>
</evidence>
<dbReference type="GeneID" id="66859883"/>
<gene>
    <name evidence="2" type="ORF">SRIM_037885</name>
</gene>
<organism evidence="2 3">
    <name type="scientific">Streptomyces rimosus subsp. rimosus (strain ATCC 10970 / DSM 40260 / JCM 4667 / NRRL 2234)</name>
    <dbReference type="NCBI Taxonomy" id="1265868"/>
    <lineage>
        <taxon>Bacteria</taxon>
        <taxon>Bacillati</taxon>
        <taxon>Actinomycetota</taxon>
        <taxon>Actinomycetes</taxon>
        <taxon>Kitasatosporales</taxon>
        <taxon>Streptomycetaceae</taxon>
        <taxon>Streptomyces</taxon>
    </lineage>
</organism>
<sequence>MTAARPAQYHLLALPDGSCETVSCLASVIRCGATAPTVILDVSAVERLSIDALAVLVRKAMRLHSVGGELLLAGPCPAVRKVIERTGTGPLLPVFADTTAAVRALAEDSRAWQRMDLTPGRSALFAEPLSPPPSL</sequence>
<dbReference type="InterPro" id="IPR036513">
    <property type="entry name" value="STAS_dom_sf"/>
</dbReference>
<name>A0A8A1UYF3_STRR1</name>